<proteinExistence type="predicted"/>
<accession>A0ABQ1UBH9</accession>
<name>A0ABQ1UBH9_9BACT</name>
<sequence>MLTDPIGNFLPVAVDLAAVVQNLVAWHPGQALTHGRAARQHRHHVVLALPFGVQELAGFIDREYERWRVNYYKYLWIRHFCEEQTR</sequence>
<dbReference type="Proteomes" id="UP000632273">
    <property type="component" value="Unassembled WGS sequence"/>
</dbReference>
<gene>
    <name evidence="1" type="ORF">GCM10011383_27890</name>
</gene>
<comment type="caution">
    <text evidence="1">The sequence shown here is derived from an EMBL/GenBank/DDBJ whole genome shotgun (WGS) entry which is preliminary data.</text>
</comment>
<organism evidence="1 2">
    <name type="scientific">Hymenobacter cavernae</name>
    <dbReference type="NCBI Taxonomy" id="2044852"/>
    <lineage>
        <taxon>Bacteria</taxon>
        <taxon>Pseudomonadati</taxon>
        <taxon>Bacteroidota</taxon>
        <taxon>Cytophagia</taxon>
        <taxon>Cytophagales</taxon>
        <taxon>Hymenobacteraceae</taxon>
        <taxon>Hymenobacter</taxon>
    </lineage>
</organism>
<reference evidence="2" key="1">
    <citation type="journal article" date="2019" name="Int. J. Syst. Evol. Microbiol.">
        <title>The Global Catalogue of Microorganisms (GCM) 10K type strain sequencing project: providing services to taxonomists for standard genome sequencing and annotation.</title>
        <authorList>
            <consortium name="The Broad Institute Genomics Platform"/>
            <consortium name="The Broad Institute Genome Sequencing Center for Infectious Disease"/>
            <person name="Wu L."/>
            <person name="Ma J."/>
        </authorList>
    </citation>
    <scope>NUCLEOTIDE SEQUENCE [LARGE SCALE GENOMIC DNA]</scope>
    <source>
        <strain evidence="2">CGMCC 1.15197</strain>
    </source>
</reference>
<protein>
    <submittedName>
        <fullName evidence="1">Uncharacterized protein</fullName>
    </submittedName>
</protein>
<dbReference type="EMBL" id="BMHT01000005">
    <property type="protein sequence ID" value="GGF15085.1"/>
    <property type="molecule type" value="Genomic_DNA"/>
</dbReference>
<evidence type="ECO:0000313" key="1">
    <source>
        <dbReference type="EMBL" id="GGF15085.1"/>
    </source>
</evidence>
<evidence type="ECO:0000313" key="2">
    <source>
        <dbReference type="Proteomes" id="UP000632273"/>
    </source>
</evidence>
<keyword evidence="2" id="KW-1185">Reference proteome</keyword>